<name>A0ABX1R5U7_9ALTE</name>
<dbReference type="InterPro" id="IPR035940">
    <property type="entry name" value="CAP_sf"/>
</dbReference>
<proteinExistence type="predicted"/>
<evidence type="ECO:0000313" key="3">
    <source>
        <dbReference type="Proteomes" id="UP000709336"/>
    </source>
</evidence>
<dbReference type="EMBL" id="JAATNW010000007">
    <property type="protein sequence ID" value="NMH61178.1"/>
    <property type="molecule type" value="Genomic_DNA"/>
</dbReference>
<accession>A0ABX1R5U7</accession>
<evidence type="ECO:0000313" key="2">
    <source>
        <dbReference type="EMBL" id="NMH61178.1"/>
    </source>
</evidence>
<evidence type="ECO:0000256" key="1">
    <source>
        <dbReference type="SAM" id="MobiDB-lite"/>
    </source>
</evidence>
<sequence>MISVPGEANELLECGSNEQAQELVRLILNDEHQRRSSMQCSSVLIEVAEDKVEIMANHGLVMHNLGGSPNQRLRNAGFELPKYYGTFMANQVEAVAGGYSSAEKVWRAFKQSEHHRKHLLGEHPVYLKQDKIGVAFIRKNDSPHVEYWAVYLTEGSGDDNEQFDDVPNKGIDMLTPTSENENK</sequence>
<comment type="caution">
    <text evidence="2">The sequence shown here is derived from an EMBL/GenBank/DDBJ whole genome shotgun (WGS) entry which is preliminary data.</text>
</comment>
<dbReference type="Proteomes" id="UP000709336">
    <property type="component" value="Unassembled WGS sequence"/>
</dbReference>
<gene>
    <name evidence="2" type="ORF">HCJ96_14190</name>
</gene>
<keyword evidence="3" id="KW-1185">Reference proteome</keyword>
<reference evidence="2 3" key="1">
    <citation type="submission" date="2020-03" db="EMBL/GenBank/DDBJ databases">
        <title>Alteromonas ponticola sp. nov., isolated from seawater.</title>
        <authorList>
            <person name="Yoon J.-H."/>
            <person name="Kim Y.-O."/>
        </authorList>
    </citation>
    <scope>NUCLEOTIDE SEQUENCE [LARGE SCALE GENOMIC DNA]</scope>
    <source>
        <strain evidence="2 3">MYP5</strain>
    </source>
</reference>
<organism evidence="2 3">
    <name type="scientific">Alteromonas ponticola</name>
    <dbReference type="NCBI Taxonomy" id="2720613"/>
    <lineage>
        <taxon>Bacteria</taxon>
        <taxon>Pseudomonadati</taxon>
        <taxon>Pseudomonadota</taxon>
        <taxon>Gammaproteobacteria</taxon>
        <taxon>Alteromonadales</taxon>
        <taxon>Alteromonadaceae</taxon>
        <taxon>Alteromonas/Salinimonas group</taxon>
        <taxon>Alteromonas</taxon>
    </lineage>
</organism>
<dbReference type="Gene3D" id="3.40.33.10">
    <property type="entry name" value="CAP"/>
    <property type="match status" value="1"/>
</dbReference>
<feature type="region of interest" description="Disordered" evidence="1">
    <location>
        <begin position="159"/>
        <end position="183"/>
    </location>
</feature>
<protein>
    <submittedName>
        <fullName evidence="2">CAP domain-containing protein</fullName>
    </submittedName>
</protein>